<protein>
    <submittedName>
        <fullName evidence="2">VOC family protein</fullName>
    </submittedName>
</protein>
<dbReference type="InterPro" id="IPR004360">
    <property type="entry name" value="Glyas_Fos-R_dOase_dom"/>
</dbReference>
<dbReference type="Pfam" id="PF00903">
    <property type="entry name" value="Glyoxalase"/>
    <property type="match status" value="1"/>
</dbReference>
<proteinExistence type="predicted"/>
<dbReference type="RefSeq" id="WP_211542692.1">
    <property type="nucleotide sequence ID" value="NZ_JAGTUK010000002.1"/>
</dbReference>
<gene>
    <name evidence="2" type="ORF">KE274_08285</name>
</gene>
<dbReference type="InterPro" id="IPR037523">
    <property type="entry name" value="VOC_core"/>
</dbReference>
<organism evidence="2 3">
    <name type="scientific">Microbacterium paraoxydans</name>
    <dbReference type="NCBI Taxonomy" id="199592"/>
    <lineage>
        <taxon>Bacteria</taxon>
        <taxon>Bacillati</taxon>
        <taxon>Actinomycetota</taxon>
        <taxon>Actinomycetes</taxon>
        <taxon>Micrococcales</taxon>
        <taxon>Microbacteriaceae</taxon>
        <taxon>Microbacterium</taxon>
    </lineage>
</organism>
<reference evidence="2 3" key="1">
    <citation type="submission" date="2021-04" db="EMBL/GenBank/DDBJ databases">
        <title>Whole genome analysis of root endophytic bacterium Microbacterium paraoxydans ku-mp colonizing RP-bio226 rice variety.</title>
        <authorList>
            <person name="Ulaganathan K."/>
            <person name="Latha B."/>
        </authorList>
    </citation>
    <scope>NUCLEOTIDE SEQUENCE [LARGE SCALE GENOMIC DNA]</scope>
    <source>
        <strain evidence="3">ku-mp</strain>
    </source>
</reference>
<name>A0ABS5IME5_9MICO</name>
<keyword evidence="3" id="KW-1185">Reference proteome</keyword>
<dbReference type="EMBL" id="JAGTUK010000002">
    <property type="protein sequence ID" value="MBS0024110.1"/>
    <property type="molecule type" value="Genomic_DNA"/>
</dbReference>
<dbReference type="PROSITE" id="PS51819">
    <property type="entry name" value="VOC"/>
    <property type="match status" value="1"/>
</dbReference>
<dbReference type="SUPFAM" id="SSF54593">
    <property type="entry name" value="Glyoxalase/Bleomycin resistance protein/Dihydroxybiphenyl dioxygenase"/>
    <property type="match status" value="1"/>
</dbReference>
<dbReference type="Proteomes" id="UP000678243">
    <property type="component" value="Unassembled WGS sequence"/>
</dbReference>
<evidence type="ECO:0000313" key="3">
    <source>
        <dbReference type="Proteomes" id="UP000678243"/>
    </source>
</evidence>
<accession>A0ABS5IME5</accession>
<dbReference type="InterPro" id="IPR029068">
    <property type="entry name" value="Glyas_Bleomycin-R_OHBP_Dase"/>
</dbReference>
<evidence type="ECO:0000259" key="1">
    <source>
        <dbReference type="PROSITE" id="PS51819"/>
    </source>
</evidence>
<comment type="caution">
    <text evidence="2">The sequence shown here is derived from an EMBL/GenBank/DDBJ whole genome shotgun (WGS) entry which is preliminary data.</text>
</comment>
<feature type="domain" description="VOC" evidence="1">
    <location>
        <begin position="7"/>
        <end position="122"/>
    </location>
</feature>
<dbReference type="Gene3D" id="3.10.180.10">
    <property type="entry name" value="2,3-Dihydroxybiphenyl 1,2-Dioxygenase, domain 1"/>
    <property type="match status" value="1"/>
</dbReference>
<dbReference type="CDD" id="cd06587">
    <property type="entry name" value="VOC"/>
    <property type="match status" value="1"/>
</dbReference>
<evidence type="ECO:0000313" key="2">
    <source>
        <dbReference type="EMBL" id="MBS0024110.1"/>
    </source>
</evidence>
<sequence>MTSLLTGLDHVQLPVADLAAAVAWYERVLDYRVLTDYGTSAMLRVDGGPDLMLWAAPGHEAVRLVVAGEERPLFFLRTDQIDLLADRFDRESVRVASFDDGGFARFLKFFDPDGNHLGLIQFAE</sequence>